<protein>
    <submittedName>
        <fullName evidence="2">Uncharacterized protein</fullName>
    </submittedName>
</protein>
<evidence type="ECO:0000256" key="1">
    <source>
        <dbReference type="SAM" id="MobiDB-lite"/>
    </source>
</evidence>
<evidence type="ECO:0000313" key="3">
    <source>
        <dbReference type="Proteomes" id="UP001176961"/>
    </source>
</evidence>
<accession>A0AA36H226</accession>
<dbReference type="AlphaFoldDB" id="A0AA36H226"/>
<sequence>MATKKVGCKFSKNGRIIQTFAYEKHRPTTNNSDVLHEDEPAEWLGREAIKFPGARRRSTIRRDIRSYTFDVDLGWTSAKKQSKKAAIEDGEASQCRGNSTSPEL</sequence>
<name>A0AA36H226_CYLNA</name>
<keyword evidence="3" id="KW-1185">Reference proteome</keyword>
<dbReference type="Proteomes" id="UP001176961">
    <property type="component" value="Unassembled WGS sequence"/>
</dbReference>
<evidence type="ECO:0000313" key="2">
    <source>
        <dbReference type="EMBL" id="CAJ0602183.1"/>
    </source>
</evidence>
<feature type="compositionally biased region" description="Polar residues" evidence="1">
    <location>
        <begin position="95"/>
        <end position="104"/>
    </location>
</feature>
<organism evidence="2 3">
    <name type="scientific">Cylicocyclus nassatus</name>
    <name type="common">Nematode worm</name>
    <dbReference type="NCBI Taxonomy" id="53992"/>
    <lineage>
        <taxon>Eukaryota</taxon>
        <taxon>Metazoa</taxon>
        <taxon>Ecdysozoa</taxon>
        <taxon>Nematoda</taxon>
        <taxon>Chromadorea</taxon>
        <taxon>Rhabditida</taxon>
        <taxon>Rhabditina</taxon>
        <taxon>Rhabditomorpha</taxon>
        <taxon>Strongyloidea</taxon>
        <taxon>Strongylidae</taxon>
        <taxon>Cylicocyclus</taxon>
    </lineage>
</organism>
<reference evidence="2" key="1">
    <citation type="submission" date="2023-07" db="EMBL/GenBank/DDBJ databases">
        <authorList>
            <consortium name="CYATHOMIX"/>
        </authorList>
    </citation>
    <scope>NUCLEOTIDE SEQUENCE</scope>
    <source>
        <strain evidence="2">N/A</strain>
    </source>
</reference>
<proteinExistence type="predicted"/>
<dbReference type="EMBL" id="CATQJL010000305">
    <property type="protein sequence ID" value="CAJ0602183.1"/>
    <property type="molecule type" value="Genomic_DNA"/>
</dbReference>
<feature type="region of interest" description="Disordered" evidence="1">
    <location>
        <begin position="84"/>
        <end position="104"/>
    </location>
</feature>
<comment type="caution">
    <text evidence="2">The sequence shown here is derived from an EMBL/GenBank/DDBJ whole genome shotgun (WGS) entry which is preliminary data.</text>
</comment>
<gene>
    <name evidence="2" type="ORF">CYNAS_LOCUS14166</name>
</gene>